<dbReference type="PROSITE" id="PS50113">
    <property type="entry name" value="PAC"/>
    <property type="match status" value="1"/>
</dbReference>
<gene>
    <name evidence="5" type="ORF">NDI86_07020</name>
</gene>
<dbReference type="EMBL" id="JAMQOS010000002">
    <property type="protein sequence ID" value="MDS0281871.1"/>
    <property type="molecule type" value="Genomic_DNA"/>
</dbReference>
<reference evidence="5 6" key="1">
    <citation type="submission" date="2022-06" db="EMBL/GenBank/DDBJ databases">
        <title>Halomicroarcula sp. a new haloarchaeum isolate from saline soil.</title>
        <authorList>
            <person name="Strakova D."/>
            <person name="Galisteo C."/>
            <person name="Sanchez-Porro C."/>
            <person name="Ventosa A."/>
        </authorList>
    </citation>
    <scope>NUCLEOTIDE SEQUENCE [LARGE SCALE GENOMIC DNA]</scope>
    <source>
        <strain evidence="5 6">S3CR25-11</strain>
    </source>
</reference>
<keyword evidence="1" id="KW-0805">Transcription regulation</keyword>
<keyword evidence="2" id="KW-0804">Transcription</keyword>
<dbReference type="CDD" id="cd00130">
    <property type="entry name" value="PAS"/>
    <property type="match status" value="1"/>
</dbReference>
<dbReference type="InterPro" id="IPR013767">
    <property type="entry name" value="PAS_fold"/>
</dbReference>
<feature type="domain" description="PAC" evidence="4">
    <location>
        <begin position="203"/>
        <end position="255"/>
    </location>
</feature>
<evidence type="ECO:0000313" key="5">
    <source>
        <dbReference type="EMBL" id="MDS0281871.1"/>
    </source>
</evidence>
<dbReference type="PROSITE" id="PS50112">
    <property type="entry name" value="PAS"/>
    <property type="match status" value="1"/>
</dbReference>
<dbReference type="SMART" id="SM00086">
    <property type="entry name" value="PAC"/>
    <property type="match status" value="1"/>
</dbReference>
<dbReference type="Pfam" id="PF13185">
    <property type="entry name" value="GAF_2"/>
    <property type="match status" value="2"/>
</dbReference>
<dbReference type="InterPro" id="IPR000014">
    <property type="entry name" value="PAS"/>
</dbReference>
<dbReference type="NCBIfam" id="TIGR00229">
    <property type="entry name" value="sensory_box"/>
    <property type="match status" value="1"/>
</dbReference>
<dbReference type="InterPro" id="IPR031803">
    <property type="entry name" value="BAT_GAF/HTH-assoc"/>
</dbReference>
<dbReference type="SMART" id="SM00091">
    <property type="entry name" value="PAS"/>
    <property type="match status" value="1"/>
</dbReference>
<dbReference type="Proteomes" id="UP001268864">
    <property type="component" value="Unassembled WGS sequence"/>
</dbReference>
<evidence type="ECO:0000259" key="4">
    <source>
        <dbReference type="PROSITE" id="PS50113"/>
    </source>
</evidence>
<organism evidence="5 6">
    <name type="scientific">Haloarcula onubensis</name>
    <dbReference type="NCBI Taxonomy" id="2950539"/>
    <lineage>
        <taxon>Archaea</taxon>
        <taxon>Methanobacteriati</taxon>
        <taxon>Methanobacteriota</taxon>
        <taxon>Stenosarchaea group</taxon>
        <taxon>Halobacteria</taxon>
        <taxon>Halobacteriales</taxon>
        <taxon>Haloarculaceae</taxon>
        <taxon>Haloarcula</taxon>
    </lineage>
</organism>
<dbReference type="InterPro" id="IPR029016">
    <property type="entry name" value="GAF-like_dom_sf"/>
</dbReference>
<evidence type="ECO:0000259" key="3">
    <source>
        <dbReference type="PROSITE" id="PS50112"/>
    </source>
</evidence>
<dbReference type="PANTHER" id="PTHR34236:SF1">
    <property type="entry name" value="DIMETHYL SULFOXIDE REDUCTASE TRANSCRIPTIONAL ACTIVATOR"/>
    <property type="match status" value="1"/>
</dbReference>
<dbReference type="InterPro" id="IPR001610">
    <property type="entry name" value="PAC"/>
</dbReference>
<comment type="caution">
    <text evidence="5">The sequence shown here is derived from an EMBL/GenBank/DDBJ whole genome shotgun (WGS) entry which is preliminary data.</text>
</comment>
<proteinExistence type="predicted"/>
<dbReference type="Gene3D" id="3.30.450.40">
    <property type="match status" value="2"/>
</dbReference>
<sequence>MNRGHTVLVCGDDEERVAETAAGLDAVEGDFDVRTATARAGADSVDGVDCVVSLSFEPPELVTSLRAQRPALPVVVFADGPPERVREVLADATLSYVRPGGDAQYVVLAHRIESVASEDGPTGMGAFDRHGEVIEALDDGVYALDDEGEFIFANEALAELTGYDIEELLGEHTIVIKDRETVELAESKLRELLSSSGRGEVGTTFELELRRADGRTIACEDHMTVLYGPDGDFRGTAGVIRDISERKRREELLSALQETSRSLMQAPSREDVAGIVAAATERVLGLDMAVVRLYDADERVLRPAAATDAVVEALGERPVYGLDEGEAGRVFASGETASYSASHELDESGTTVGSGLYVPVGVHGTLSVLSTEEDAFDDVDRQVVALLATNAAAACNRAKREQEVRETRERIATILDRINGLIENTVEVLVEATTREAVEAGVCAELAATKPYTLAWVGRPAVRGDNLDITEWSGEADVVADGESIAVADGTPGAAALADGHSEVVDDLDSDVEWVRRLHEADVASMMAVPLAYTDSTYGVLFVCSDQPDAFDDREQVVLEALGRAVANAINAIESGKILSADKVIELEFTVNDRNLLMSRLSAATGATLTSAGTVTQDDGSLRVYLDADGDAEAVLASLVDDAAVRSVTQVAEHEGSALFEITVGESLLATLVDHGAVPKAVTGEDGVARYTIELPYEGDAREVFSLVEDNYDGTDLVGYHEHERPVQTQQEFQASLSERFTDRQETALRTAYLGGFFEWPREVDGDELASAMDISRPTYHQHLRAAQQKVYEELFE</sequence>
<feature type="domain" description="PAS" evidence="3">
    <location>
        <begin position="126"/>
        <end position="196"/>
    </location>
</feature>
<dbReference type="SUPFAM" id="SSF55781">
    <property type="entry name" value="GAF domain-like"/>
    <property type="match status" value="2"/>
</dbReference>
<dbReference type="InterPro" id="IPR035965">
    <property type="entry name" value="PAS-like_dom_sf"/>
</dbReference>
<protein>
    <submittedName>
        <fullName evidence="5">GAF domain-containing protein</fullName>
    </submittedName>
</protein>
<dbReference type="Pfam" id="PF00989">
    <property type="entry name" value="PAS"/>
    <property type="match status" value="1"/>
</dbReference>
<name>A0ABU2FNW8_9EURY</name>
<evidence type="ECO:0000313" key="6">
    <source>
        <dbReference type="Proteomes" id="UP001268864"/>
    </source>
</evidence>
<dbReference type="SMART" id="SM00065">
    <property type="entry name" value="GAF"/>
    <property type="match status" value="2"/>
</dbReference>
<evidence type="ECO:0000256" key="2">
    <source>
        <dbReference type="ARBA" id="ARBA00023163"/>
    </source>
</evidence>
<dbReference type="SUPFAM" id="SSF55785">
    <property type="entry name" value="PYP-like sensor domain (PAS domain)"/>
    <property type="match status" value="1"/>
</dbReference>
<dbReference type="PANTHER" id="PTHR34236">
    <property type="entry name" value="DIMETHYL SULFOXIDE REDUCTASE TRANSCRIPTIONAL ACTIVATOR"/>
    <property type="match status" value="1"/>
</dbReference>
<dbReference type="InterPro" id="IPR000700">
    <property type="entry name" value="PAS-assoc_C"/>
</dbReference>
<accession>A0ABU2FNW8</accession>
<evidence type="ECO:0000256" key="1">
    <source>
        <dbReference type="ARBA" id="ARBA00023015"/>
    </source>
</evidence>
<dbReference type="RefSeq" id="WP_310899709.1">
    <property type="nucleotide sequence ID" value="NZ_JAMQOS010000002.1"/>
</dbReference>
<dbReference type="Pfam" id="PF04967">
    <property type="entry name" value="HTH_10"/>
    <property type="match status" value="1"/>
</dbReference>
<keyword evidence="6" id="KW-1185">Reference proteome</keyword>
<dbReference type="InterPro" id="IPR007050">
    <property type="entry name" value="HTH_bacterioopsin"/>
</dbReference>
<dbReference type="InterPro" id="IPR003018">
    <property type="entry name" value="GAF"/>
</dbReference>
<dbReference type="Gene3D" id="3.30.450.20">
    <property type="entry name" value="PAS domain"/>
    <property type="match status" value="1"/>
</dbReference>
<dbReference type="Pfam" id="PF15915">
    <property type="entry name" value="BAT"/>
    <property type="match status" value="1"/>
</dbReference>